<dbReference type="PANTHER" id="PTHR19269">
    <property type="entry name" value="TROPOMYOSIN"/>
    <property type="match status" value="1"/>
</dbReference>
<feature type="coiled-coil region" evidence="8">
    <location>
        <begin position="1"/>
        <end position="259"/>
    </location>
</feature>
<evidence type="ECO:0000256" key="4">
    <source>
        <dbReference type="ARBA" id="ARBA00023179"/>
    </source>
</evidence>
<reference evidence="10" key="1">
    <citation type="submission" date="2019-06" db="EMBL/GenBank/DDBJ databases">
        <authorList>
            <consortium name="Wellcome Sanger Institute Data Sharing"/>
        </authorList>
    </citation>
    <scope>NUCLEOTIDE SEQUENCE [LARGE SCALE GENOMIC DNA]</scope>
</reference>
<dbReference type="Proteomes" id="UP000472271">
    <property type="component" value="Chromosome 17"/>
</dbReference>
<name>A0A673BL20_9TELE</name>
<dbReference type="Gene3D" id="1.20.5.340">
    <property type="match status" value="1"/>
</dbReference>
<sequence length="497" mass="56555">MEAIKKKMQMLKLDKENAIDRAEQAETDKKAAEDKCKQLEDELLALQKKLKGTEDELDKYSEALKDAQEKLELAEKKATDAEGDVASLNRRIQLVEEELDRAQERLATALQKLEEAEKAADESERGMKVIENRAMKDEEKMEIQEMQLKEAKHIAEEADRKYEEVARKLVILEGELERAEERAEIAELKCGDLEEELKNVTNNLKSLEAQSDKYSEKEDKYEEDIKVLNDRLKEAETRAEFAERSVAKLEKTIDDLEGTLSFSFYTYCIKVGDFGFSTICSPTDVLHTFCGSPPYAAPELFKEKGYIGQYADIWALGVLLYFMVTATMPFKAPSTAKLKNCILQGSYTIPPYVPAPCQQIIKALLRLVPIDRLDLAQIMDSDWMAGIEYPQAYPRYNPTPSCLAEPTYILSSDELSVKRALEDLGITDAHLLNNSLDLRSPVTGVYRILLHRIQKRCSVEAVGYSQTYTQESQDRLRWRAGSDSVLNKRHSMVCIVM</sequence>
<keyword evidence="3 8" id="KW-0175">Coiled coil</keyword>
<evidence type="ECO:0000256" key="1">
    <source>
        <dbReference type="ARBA" id="ARBA00004245"/>
    </source>
</evidence>
<protein>
    <submittedName>
        <fullName evidence="10">Tropomyosin alpha-1 chain-like</fullName>
    </submittedName>
</protein>
<dbReference type="PROSITE" id="PS50011">
    <property type="entry name" value="PROTEIN_KINASE_DOM"/>
    <property type="match status" value="1"/>
</dbReference>
<dbReference type="SMART" id="SM00220">
    <property type="entry name" value="S_TKc"/>
    <property type="match status" value="1"/>
</dbReference>
<dbReference type="GO" id="GO:0004672">
    <property type="term" value="F:protein kinase activity"/>
    <property type="evidence" value="ECO:0007669"/>
    <property type="project" value="InterPro"/>
</dbReference>
<keyword evidence="6" id="KW-0963">Cytoplasm</keyword>
<evidence type="ECO:0000313" key="11">
    <source>
        <dbReference type="Proteomes" id="UP000472271"/>
    </source>
</evidence>
<dbReference type="Gene3D" id="1.20.5.170">
    <property type="match status" value="1"/>
</dbReference>
<dbReference type="PROSITE" id="PS00326">
    <property type="entry name" value="TROPOMYOSIN"/>
    <property type="match status" value="1"/>
</dbReference>
<dbReference type="Pfam" id="PF00069">
    <property type="entry name" value="Pkinase"/>
    <property type="match status" value="1"/>
</dbReference>
<evidence type="ECO:0000256" key="6">
    <source>
        <dbReference type="ARBA" id="ARBA00023212"/>
    </source>
</evidence>
<evidence type="ECO:0000313" key="10">
    <source>
        <dbReference type="Ensembl" id="ENSSORP00005040953.1"/>
    </source>
</evidence>
<dbReference type="Pfam" id="PF00261">
    <property type="entry name" value="Tropomyosin"/>
    <property type="match status" value="1"/>
</dbReference>
<dbReference type="InterPro" id="IPR000533">
    <property type="entry name" value="Tropomyosin"/>
</dbReference>
<dbReference type="SUPFAM" id="SSF57997">
    <property type="entry name" value="Tropomyosin"/>
    <property type="match status" value="1"/>
</dbReference>
<reference evidence="10" key="3">
    <citation type="submission" date="2025-09" db="UniProtKB">
        <authorList>
            <consortium name="Ensembl"/>
        </authorList>
    </citation>
    <scope>IDENTIFICATION</scope>
</reference>
<dbReference type="Ensembl" id="ENSSORT00005042006.1">
    <property type="protein sequence ID" value="ENSSORP00005040953.1"/>
    <property type="gene ID" value="ENSSORG00005018408.1"/>
</dbReference>
<comment type="subcellular location">
    <subcellularLocation>
        <location evidence="1">Cytoplasm</location>
        <location evidence="1">Cytoskeleton</location>
    </subcellularLocation>
</comment>
<dbReference type="FunFam" id="1.20.5.340:FF:000001">
    <property type="entry name" value="Tropomyosin alpha-1 chain isoform 2"/>
    <property type="match status" value="1"/>
</dbReference>
<evidence type="ECO:0000256" key="3">
    <source>
        <dbReference type="ARBA" id="ARBA00023054"/>
    </source>
</evidence>
<dbReference type="GO" id="GO:0005524">
    <property type="term" value="F:ATP binding"/>
    <property type="evidence" value="ECO:0007669"/>
    <property type="project" value="InterPro"/>
</dbReference>
<comment type="similarity">
    <text evidence="2 7">Belongs to the tropomyosin family.</text>
</comment>
<dbReference type="GO" id="GO:0003779">
    <property type="term" value="F:actin binding"/>
    <property type="evidence" value="ECO:0007669"/>
    <property type="project" value="UniProtKB-KW"/>
</dbReference>
<dbReference type="SUPFAM" id="SSF56112">
    <property type="entry name" value="Protein kinase-like (PK-like)"/>
    <property type="match status" value="1"/>
</dbReference>
<accession>A0A673BL20</accession>
<evidence type="ECO:0000256" key="8">
    <source>
        <dbReference type="SAM" id="Coils"/>
    </source>
</evidence>
<dbReference type="InParanoid" id="A0A673BL20"/>
<dbReference type="InterPro" id="IPR011009">
    <property type="entry name" value="Kinase-like_dom_sf"/>
</dbReference>
<dbReference type="AlphaFoldDB" id="A0A673BL20"/>
<keyword evidence="5" id="KW-0009">Actin-binding</keyword>
<feature type="domain" description="Protein kinase" evidence="9">
    <location>
        <begin position="71"/>
        <end position="384"/>
    </location>
</feature>
<dbReference type="FunFam" id="1.20.5.170:FF:000001">
    <property type="entry name" value="Tropomyosin alpha-1 chain isoform 1"/>
    <property type="match status" value="1"/>
</dbReference>
<reference evidence="10" key="2">
    <citation type="submission" date="2025-08" db="UniProtKB">
        <authorList>
            <consortium name="Ensembl"/>
        </authorList>
    </citation>
    <scope>IDENTIFICATION</scope>
</reference>
<gene>
    <name evidence="10" type="primary">LOC115436586</name>
</gene>
<keyword evidence="6" id="KW-0206">Cytoskeleton</keyword>
<dbReference type="InterPro" id="IPR000719">
    <property type="entry name" value="Prot_kinase_dom"/>
</dbReference>
<proteinExistence type="inferred from homology"/>
<keyword evidence="4" id="KW-0514">Muscle protein</keyword>
<keyword evidence="11" id="KW-1185">Reference proteome</keyword>
<evidence type="ECO:0000259" key="9">
    <source>
        <dbReference type="PROSITE" id="PS50011"/>
    </source>
</evidence>
<evidence type="ECO:0000256" key="5">
    <source>
        <dbReference type="ARBA" id="ARBA00023203"/>
    </source>
</evidence>
<dbReference type="Gene3D" id="1.10.510.10">
    <property type="entry name" value="Transferase(Phosphotransferase) domain 1"/>
    <property type="match status" value="1"/>
</dbReference>
<dbReference type="PRINTS" id="PR00194">
    <property type="entry name" value="TROPOMYOSIN"/>
</dbReference>
<dbReference type="GO" id="GO:0005856">
    <property type="term" value="C:cytoskeleton"/>
    <property type="evidence" value="ECO:0007669"/>
    <property type="project" value="UniProtKB-SubCell"/>
</dbReference>
<evidence type="ECO:0000256" key="7">
    <source>
        <dbReference type="RuleBase" id="RU004515"/>
    </source>
</evidence>
<organism evidence="10 11">
    <name type="scientific">Sphaeramia orbicularis</name>
    <name type="common">orbiculate cardinalfish</name>
    <dbReference type="NCBI Taxonomy" id="375764"/>
    <lineage>
        <taxon>Eukaryota</taxon>
        <taxon>Metazoa</taxon>
        <taxon>Chordata</taxon>
        <taxon>Craniata</taxon>
        <taxon>Vertebrata</taxon>
        <taxon>Euteleostomi</taxon>
        <taxon>Actinopterygii</taxon>
        <taxon>Neopterygii</taxon>
        <taxon>Teleostei</taxon>
        <taxon>Neoteleostei</taxon>
        <taxon>Acanthomorphata</taxon>
        <taxon>Gobiaria</taxon>
        <taxon>Kurtiformes</taxon>
        <taxon>Apogonoidei</taxon>
        <taxon>Apogonidae</taxon>
        <taxon>Apogoninae</taxon>
        <taxon>Sphaeramia</taxon>
    </lineage>
</organism>
<evidence type="ECO:0000256" key="2">
    <source>
        <dbReference type="ARBA" id="ARBA00009036"/>
    </source>
</evidence>